<dbReference type="KEGG" id="aja:AJAP_06550"/>
<name>A0A075UMY4_9PSEU</name>
<feature type="chain" id="PRO_5001709971" evidence="1">
    <location>
        <begin position="27"/>
        <end position="181"/>
    </location>
</feature>
<evidence type="ECO:0000256" key="1">
    <source>
        <dbReference type="SAM" id="SignalP"/>
    </source>
</evidence>
<proteinExistence type="predicted"/>
<accession>A0A075UMY4</accession>
<sequence length="181" mass="18301">MAPPRTPKLFIAACSLMLAAACGVPAPEKGAAVLGADAPAQGLAATHAEGDLAFGAPHRFATGVTISVSAPKSFRPSASAYPQSPRAVAFGIEVTNAGDGTYRLSGLSVTGEVDGETAAVKQVVDPVQGYNGVADAGKDVAPGRSVHLNLAFAVPDRPVKLRLQVRPSPSEPVAAKYCGKV</sequence>
<dbReference type="PROSITE" id="PS51257">
    <property type="entry name" value="PROKAR_LIPOPROTEIN"/>
    <property type="match status" value="1"/>
</dbReference>
<dbReference type="Proteomes" id="UP000028492">
    <property type="component" value="Chromosome"/>
</dbReference>
<dbReference type="HOGENOM" id="CLU_128763_0_0_11"/>
<dbReference type="RefSeq" id="WP_038509020.1">
    <property type="nucleotide sequence ID" value="NZ_CP008953.1"/>
</dbReference>
<dbReference type="EMBL" id="CP008953">
    <property type="protein sequence ID" value="AIG74228.1"/>
    <property type="molecule type" value="Genomic_DNA"/>
</dbReference>
<dbReference type="eggNOG" id="ENOG5031I6V">
    <property type="taxonomic scope" value="Bacteria"/>
</dbReference>
<keyword evidence="3" id="KW-1185">Reference proteome</keyword>
<dbReference type="AlphaFoldDB" id="A0A075UMY4"/>
<feature type="signal peptide" evidence="1">
    <location>
        <begin position="1"/>
        <end position="26"/>
    </location>
</feature>
<evidence type="ECO:0000313" key="3">
    <source>
        <dbReference type="Proteomes" id="UP000028492"/>
    </source>
</evidence>
<protein>
    <submittedName>
        <fullName evidence="2">Uncharacterized protein</fullName>
    </submittedName>
</protein>
<reference evidence="2 3" key="1">
    <citation type="journal article" date="2014" name="J. Biotechnol.">
        <title>Complete genome sequence of the actinobacterium Amycolatopsis japonica MG417-CF17(T) (=DSM 44213T) producing (S,S)-N,N'-ethylenediaminedisuccinic acid.</title>
        <authorList>
            <person name="Stegmann E."/>
            <person name="Albersmeier A."/>
            <person name="Spohn M."/>
            <person name="Gert H."/>
            <person name="Weber T."/>
            <person name="Wohlleben W."/>
            <person name="Kalinowski J."/>
            <person name="Ruckert C."/>
        </authorList>
    </citation>
    <scope>NUCLEOTIDE SEQUENCE [LARGE SCALE GENOMIC DNA]</scope>
    <source>
        <strain evidence="3">MG417-CF17 (DSM 44213)</strain>
    </source>
</reference>
<keyword evidence="1" id="KW-0732">Signal</keyword>
<gene>
    <name evidence="2" type="ORF">AJAP_06550</name>
</gene>
<evidence type="ECO:0000313" key="2">
    <source>
        <dbReference type="EMBL" id="AIG74228.1"/>
    </source>
</evidence>
<dbReference type="STRING" id="208439.AJAP_06550"/>
<organism evidence="2 3">
    <name type="scientific">Amycolatopsis japonica</name>
    <dbReference type="NCBI Taxonomy" id="208439"/>
    <lineage>
        <taxon>Bacteria</taxon>
        <taxon>Bacillati</taxon>
        <taxon>Actinomycetota</taxon>
        <taxon>Actinomycetes</taxon>
        <taxon>Pseudonocardiales</taxon>
        <taxon>Pseudonocardiaceae</taxon>
        <taxon>Amycolatopsis</taxon>
        <taxon>Amycolatopsis japonica group</taxon>
    </lineage>
</organism>